<evidence type="ECO:0000256" key="1">
    <source>
        <dbReference type="SAM" id="Phobius"/>
    </source>
</evidence>
<sequence length="64" mass="7285">MDKMNCLINKVLDFQLSTGTFTGHSGSVSGYDQMTFMPYLIIPFLMVLIAGLYLIDQYRRKTSV</sequence>
<feature type="transmembrane region" description="Helical" evidence="1">
    <location>
        <begin position="36"/>
        <end position="55"/>
    </location>
</feature>
<evidence type="ECO:0000313" key="3">
    <source>
        <dbReference type="Proteomes" id="UP000279089"/>
    </source>
</evidence>
<dbReference type="AlphaFoldDB" id="A0A3N4MEX0"/>
<keyword evidence="3" id="KW-1185">Reference proteome</keyword>
<dbReference type="OrthoDB" id="9796461at2"/>
<comment type="caution">
    <text evidence="2">The sequence shown here is derived from an EMBL/GenBank/DDBJ whole genome shotgun (WGS) entry which is preliminary data.</text>
</comment>
<organism evidence="2 3">
    <name type="scientific">Chitinophaga barathri</name>
    <dbReference type="NCBI Taxonomy" id="1647451"/>
    <lineage>
        <taxon>Bacteria</taxon>
        <taxon>Pseudomonadati</taxon>
        <taxon>Bacteroidota</taxon>
        <taxon>Chitinophagia</taxon>
        <taxon>Chitinophagales</taxon>
        <taxon>Chitinophagaceae</taxon>
        <taxon>Chitinophaga</taxon>
    </lineage>
</organism>
<dbReference type="EMBL" id="RMBX01000008">
    <property type="protein sequence ID" value="RPD40207.1"/>
    <property type="molecule type" value="Genomic_DNA"/>
</dbReference>
<proteinExistence type="predicted"/>
<evidence type="ECO:0000313" key="2">
    <source>
        <dbReference type="EMBL" id="RPD40207.1"/>
    </source>
</evidence>
<name>A0A3N4MEX0_9BACT</name>
<keyword evidence="1" id="KW-0472">Membrane</keyword>
<reference evidence="3" key="1">
    <citation type="submission" date="2018-11" db="EMBL/GenBank/DDBJ databases">
        <title>Chitinophaga lutea sp.nov., isolate from arsenic contaminated soil.</title>
        <authorList>
            <person name="Zong Y."/>
        </authorList>
    </citation>
    <scope>NUCLEOTIDE SEQUENCE [LARGE SCALE GENOMIC DNA]</scope>
    <source>
        <strain evidence="3">YLT18</strain>
    </source>
</reference>
<dbReference type="Proteomes" id="UP000279089">
    <property type="component" value="Unassembled WGS sequence"/>
</dbReference>
<keyword evidence="1" id="KW-0812">Transmembrane</keyword>
<gene>
    <name evidence="2" type="ORF">EG028_16280</name>
</gene>
<accession>A0A3N4MEX0</accession>
<dbReference type="RefSeq" id="WP_120517575.1">
    <property type="nucleotide sequence ID" value="NZ_QXZY01000009.1"/>
</dbReference>
<keyword evidence="1" id="KW-1133">Transmembrane helix</keyword>
<protein>
    <submittedName>
        <fullName evidence="2">Uncharacterized protein</fullName>
    </submittedName>
</protein>